<accession>A0A1V2DVQ2</accession>
<evidence type="ECO:0000313" key="3">
    <source>
        <dbReference type="Proteomes" id="UP000189339"/>
    </source>
</evidence>
<organism evidence="2 3">
    <name type="scientific">Marinobacter lutaoensis</name>
    <dbReference type="NCBI Taxonomy" id="135739"/>
    <lineage>
        <taxon>Bacteria</taxon>
        <taxon>Pseudomonadati</taxon>
        <taxon>Pseudomonadota</taxon>
        <taxon>Gammaproteobacteria</taxon>
        <taxon>Pseudomonadales</taxon>
        <taxon>Marinobacteraceae</taxon>
        <taxon>Marinobacter</taxon>
    </lineage>
</organism>
<keyword evidence="1" id="KW-0472">Membrane</keyword>
<gene>
    <name evidence="2" type="ORF">BTO32_04105</name>
</gene>
<sequence>MKQYRKTRAQAGFTLIELVVVIAILAILAAFALPRFAQLSEQAHEASIRATAGALSAGVALVKAQWVSNGLSGAADNIDGFGNDDVDVGPDGWPTATNDSNSTNMTTGRCQQVWQGVLQANAPTVTGATPEYEISVQADGNGGGQDCVFTYQADGQGSNIVYDADTGEITTNIN</sequence>
<dbReference type="Gene3D" id="3.30.700.10">
    <property type="entry name" value="Glycoprotein, Type 4 Pilin"/>
    <property type="match status" value="1"/>
</dbReference>
<keyword evidence="1" id="KW-1133">Transmembrane helix</keyword>
<dbReference type="Pfam" id="PF07963">
    <property type="entry name" value="N_methyl"/>
    <property type="match status" value="1"/>
</dbReference>
<dbReference type="SUPFAM" id="SSF54523">
    <property type="entry name" value="Pili subunits"/>
    <property type="match status" value="1"/>
</dbReference>
<dbReference type="Proteomes" id="UP000189339">
    <property type="component" value="Unassembled WGS sequence"/>
</dbReference>
<dbReference type="AlphaFoldDB" id="A0A1V2DVQ2"/>
<dbReference type="EMBL" id="MSCW01000003">
    <property type="protein sequence ID" value="ONF44637.1"/>
    <property type="molecule type" value="Genomic_DNA"/>
</dbReference>
<dbReference type="RefSeq" id="WP_076723185.1">
    <property type="nucleotide sequence ID" value="NZ_JABWTC010000028.1"/>
</dbReference>
<keyword evidence="1" id="KW-0812">Transmembrane</keyword>
<dbReference type="NCBIfam" id="TIGR02532">
    <property type="entry name" value="IV_pilin_GFxxxE"/>
    <property type="match status" value="1"/>
</dbReference>
<dbReference type="OrthoDB" id="6118991at2"/>
<dbReference type="STRING" id="135739.BTO32_04105"/>
<name>A0A1V2DVQ2_9GAMM</name>
<feature type="transmembrane region" description="Helical" evidence="1">
    <location>
        <begin position="12"/>
        <end position="33"/>
    </location>
</feature>
<reference evidence="2 3" key="1">
    <citation type="submission" date="2016-12" db="EMBL/GenBank/DDBJ databases">
        <title>Marinobacter lutaoensis whole genome sequencing.</title>
        <authorList>
            <person name="Verma A."/>
            <person name="Krishnamurthi S."/>
        </authorList>
    </citation>
    <scope>NUCLEOTIDE SEQUENCE [LARGE SCALE GENOMIC DNA]</scope>
    <source>
        <strain evidence="2 3">T5054</strain>
    </source>
</reference>
<evidence type="ECO:0000256" key="1">
    <source>
        <dbReference type="SAM" id="Phobius"/>
    </source>
</evidence>
<protein>
    <submittedName>
        <fullName evidence="2">Pilin</fullName>
    </submittedName>
</protein>
<evidence type="ECO:0000313" key="2">
    <source>
        <dbReference type="EMBL" id="ONF44637.1"/>
    </source>
</evidence>
<comment type="caution">
    <text evidence="2">The sequence shown here is derived from an EMBL/GenBank/DDBJ whole genome shotgun (WGS) entry which is preliminary data.</text>
</comment>
<dbReference type="InterPro" id="IPR012902">
    <property type="entry name" value="N_methyl_site"/>
</dbReference>
<dbReference type="PROSITE" id="PS00409">
    <property type="entry name" value="PROKAR_NTER_METHYL"/>
    <property type="match status" value="1"/>
</dbReference>
<dbReference type="InterPro" id="IPR045584">
    <property type="entry name" value="Pilin-like"/>
</dbReference>
<keyword evidence="3" id="KW-1185">Reference proteome</keyword>
<proteinExistence type="predicted"/>